<dbReference type="Proteomes" id="UP000290288">
    <property type="component" value="Unassembled WGS sequence"/>
</dbReference>
<feature type="region of interest" description="Disordered" evidence="1">
    <location>
        <begin position="327"/>
        <end position="469"/>
    </location>
</feature>
<protein>
    <submittedName>
        <fullName evidence="2">Uncharacterized protein</fullName>
    </submittedName>
</protein>
<dbReference type="AlphaFoldDB" id="A0A4Q2DM71"/>
<proteinExistence type="predicted"/>
<feature type="compositionally biased region" description="Low complexity" evidence="1">
    <location>
        <begin position="459"/>
        <end position="469"/>
    </location>
</feature>
<evidence type="ECO:0000313" key="2">
    <source>
        <dbReference type="EMBL" id="RXW20014.1"/>
    </source>
</evidence>
<evidence type="ECO:0000256" key="1">
    <source>
        <dbReference type="SAM" id="MobiDB-lite"/>
    </source>
</evidence>
<feature type="region of interest" description="Disordered" evidence="1">
    <location>
        <begin position="216"/>
        <end position="235"/>
    </location>
</feature>
<evidence type="ECO:0000313" key="3">
    <source>
        <dbReference type="Proteomes" id="UP000290288"/>
    </source>
</evidence>
<organism evidence="2 3">
    <name type="scientific">Candolleomyces aberdarensis</name>
    <dbReference type="NCBI Taxonomy" id="2316362"/>
    <lineage>
        <taxon>Eukaryota</taxon>
        <taxon>Fungi</taxon>
        <taxon>Dikarya</taxon>
        <taxon>Basidiomycota</taxon>
        <taxon>Agaricomycotina</taxon>
        <taxon>Agaricomycetes</taxon>
        <taxon>Agaricomycetidae</taxon>
        <taxon>Agaricales</taxon>
        <taxon>Agaricineae</taxon>
        <taxon>Psathyrellaceae</taxon>
        <taxon>Candolleomyces</taxon>
    </lineage>
</organism>
<feature type="compositionally biased region" description="Polar residues" evidence="1">
    <location>
        <begin position="356"/>
        <end position="365"/>
    </location>
</feature>
<comment type="caution">
    <text evidence="2">The sequence shown here is derived from an EMBL/GenBank/DDBJ whole genome shotgun (WGS) entry which is preliminary data.</text>
</comment>
<feature type="compositionally biased region" description="Polar residues" evidence="1">
    <location>
        <begin position="199"/>
        <end position="211"/>
    </location>
</feature>
<keyword evidence="3" id="KW-1185">Reference proteome</keyword>
<feature type="compositionally biased region" description="Low complexity" evidence="1">
    <location>
        <begin position="379"/>
        <end position="390"/>
    </location>
</feature>
<reference evidence="2 3" key="1">
    <citation type="submission" date="2019-01" db="EMBL/GenBank/DDBJ databases">
        <title>Draft genome sequence of Psathyrella aberdarensis IHI B618.</title>
        <authorList>
            <person name="Buettner E."/>
            <person name="Kellner H."/>
        </authorList>
    </citation>
    <scope>NUCLEOTIDE SEQUENCE [LARGE SCALE GENOMIC DNA]</scope>
    <source>
        <strain evidence="2 3">IHI B618</strain>
    </source>
</reference>
<dbReference type="EMBL" id="SDEE01000171">
    <property type="protein sequence ID" value="RXW20014.1"/>
    <property type="molecule type" value="Genomic_DNA"/>
</dbReference>
<feature type="region of interest" description="Disordered" evidence="1">
    <location>
        <begin position="189"/>
        <end position="211"/>
    </location>
</feature>
<sequence>MSAATQTIWPTTWSDYQNICRFLDEDLPRVVYDVQNYVAEALFNQACIQFAHVLPPRSSQFNWNVLDPYIKARVRVEASMRLVRVRGGEEMGRASEGARALKNLERLKMELEGRLNAQTIRLILNAVSTAVGTEEVTPPGPSNVKHMALNAQSQLLGSAPTDVDSQRLNLKRNVTDTFTNEPLDEPLHQAQKRQKVIEPNSNDIPSMSRRQTPAGIYRSDSLQQTHPRGLGGTKDSTRISAVRAVHDRGDPTPSLAQGKSVVHASLAPEFSTSSGLDTAFGQSITRSAQFNNSSEPSQRLGAQEEFRLTGTDEDMDDEIEFLGANFILPGPGSKGSSTRNGHGTIDHHGDVGNDTYPASQLTQSPDPWFSSPFDNESQRAAGPPARAPIPDLKRASMLVGPNDVPDSGRQQDEAFSREMSVTSTSLNDAMEQLQLQQTPTPSRCSTVDPQASPPHDSPPRSVSPTPSVSSDMMIVDAAPERALKMPPVSLSQHEVKQQPKLYLPPDLEAALAERFLSSFVTMTAESGEFLWLPVSESEFVKGRSAEIPGFDDTLFAREEPTVVANDVEGKEKTVAKPQYNWYHW</sequence>
<accession>A0A4Q2DM71</accession>
<feature type="compositionally biased region" description="Polar residues" evidence="1">
    <location>
        <begin position="419"/>
        <end position="449"/>
    </location>
</feature>
<gene>
    <name evidence="2" type="ORF">EST38_g5846</name>
</gene>
<name>A0A4Q2DM71_9AGAR</name>